<dbReference type="InterPro" id="IPR013106">
    <property type="entry name" value="Ig_V-set"/>
</dbReference>
<dbReference type="InterPro" id="IPR039090">
    <property type="entry name" value="CD7"/>
</dbReference>
<dbReference type="PANTHER" id="PTHR15343:SF0">
    <property type="entry name" value="T-CELL ANTIGEN CD7"/>
    <property type="match status" value="1"/>
</dbReference>
<dbReference type="Gene3D" id="2.60.40.10">
    <property type="entry name" value="Immunoglobulins"/>
    <property type="match status" value="1"/>
</dbReference>
<evidence type="ECO:0000256" key="1">
    <source>
        <dbReference type="SAM" id="SignalP"/>
    </source>
</evidence>
<dbReference type="AlphaFoldDB" id="A0A669B392"/>
<dbReference type="Ensembl" id="ENSONIT00000045470.1">
    <property type="protein sequence ID" value="ENSONIP00000028958.1"/>
    <property type="gene ID" value="ENSONIG00000031668.1"/>
</dbReference>
<name>A0A669B392_ORENI</name>
<keyword evidence="4" id="KW-1185">Reference proteome</keyword>
<dbReference type="SUPFAM" id="SSF48726">
    <property type="entry name" value="Immunoglobulin"/>
    <property type="match status" value="1"/>
</dbReference>
<dbReference type="FunCoup" id="A0A669B392">
    <property type="interactions" value="51"/>
</dbReference>
<dbReference type="OMA" id="RTWLNNK"/>
<dbReference type="GO" id="GO:0016020">
    <property type="term" value="C:membrane"/>
    <property type="evidence" value="ECO:0007669"/>
    <property type="project" value="InterPro"/>
</dbReference>
<feature type="signal peptide" evidence="1">
    <location>
        <begin position="1"/>
        <end position="21"/>
    </location>
</feature>
<reference evidence="3" key="2">
    <citation type="submission" date="2025-08" db="UniProtKB">
        <authorList>
            <consortium name="Ensembl"/>
        </authorList>
    </citation>
    <scope>IDENTIFICATION</scope>
</reference>
<dbReference type="PROSITE" id="PS50835">
    <property type="entry name" value="IG_LIKE"/>
    <property type="match status" value="1"/>
</dbReference>
<dbReference type="InterPro" id="IPR007110">
    <property type="entry name" value="Ig-like_dom"/>
</dbReference>
<evidence type="ECO:0000313" key="3">
    <source>
        <dbReference type="Ensembl" id="ENSONIP00000028958.1"/>
    </source>
</evidence>
<reference evidence="3" key="3">
    <citation type="submission" date="2025-09" db="UniProtKB">
        <authorList>
            <consortium name="Ensembl"/>
        </authorList>
    </citation>
    <scope>IDENTIFICATION</scope>
</reference>
<keyword evidence="1" id="KW-0732">Signal</keyword>
<sequence length="195" mass="21459">MFSSSLFVMCFFFCQFDKARSEIRFLKQHEGESVVLPCEIEQRDPAPWGVYLKRTWLNNKDVLFKYTKEDFTVGNSADKSRISVSGDPSFHSLNITISQLKANDTDRYYCEFVVENPSSADEKIPSKTEYFLLVGAGESVLPPPLSSLLRGSSCPLRPAPVASPTTSPCSSCSQTTVLCTAASCFCTVNPIAAPA</sequence>
<feature type="domain" description="Ig-like" evidence="2">
    <location>
        <begin position="30"/>
        <end position="126"/>
    </location>
</feature>
<dbReference type="SMART" id="SM00406">
    <property type="entry name" value="IGv"/>
    <property type="match status" value="1"/>
</dbReference>
<accession>A0A669B392</accession>
<proteinExistence type="predicted"/>
<dbReference type="Pfam" id="PF07686">
    <property type="entry name" value="V-set"/>
    <property type="match status" value="1"/>
</dbReference>
<dbReference type="GO" id="GO:0002250">
    <property type="term" value="P:adaptive immune response"/>
    <property type="evidence" value="ECO:0007669"/>
    <property type="project" value="InterPro"/>
</dbReference>
<dbReference type="PANTHER" id="PTHR15343">
    <property type="entry name" value="CD7"/>
    <property type="match status" value="1"/>
</dbReference>
<reference evidence="4" key="1">
    <citation type="submission" date="2012-01" db="EMBL/GenBank/DDBJ databases">
        <title>The Genome Sequence of Oreochromis niloticus (Nile Tilapia).</title>
        <authorList>
            <consortium name="Broad Institute Genome Assembly Team"/>
            <consortium name="Broad Institute Sequencing Platform"/>
            <person name="Di Palma F."/>
            <person name="Johnson J."/>
            <person name="Lander E.S."/>
            <person name="Lindblad-Toh K."/>
        </authorList>
    </citation>
    <scope>NUCLEOTIDE SEQUENCE [LARGE SCALE GENOMIC DNA]</scope>
</reference>
<dbReference type="InterPro" id="IPR013783">
    <property type="entry name" value="Ig-like_fold"/>
</dbReference>
<evidence type="ECO:0000259" key="2">
    <source>
        <dbReference type="PROSITE" id="PS50835"/>
    </source>
</evidence>
<dbReference type="Proteomes" id="UP000005207">
    <property type="component" value="Linkage group LG6"/>
</dbReference>
<protein>
    <recommendedName>
        <fullName evidence="2">Ig-like domain-containing protein</fullName>
    </recommendedName>
</protein>
<dbReference type="InParanoid" id="A0A669B392"/>
<dbReference type="GeneTree" id="ENSGT00530000069385"/>
<dbReference type="InterPro" id="IPR036179">
    <property type="entry name" value="Ig-like_dom_sf"/>
</dbReference>
<dbReference type="GO" id="GO:0038023">
    <property type="term" value="F:signaling receptor activity"/>
    <property type="evidence" value="ECO:0007669"/>
    <property type="project" value="InterPro"/>
</dbReference>
<feature type="chain" id="PRO_5025597260" description="Ig-like domain-containing protein" evidence="1">
    <location>
        <begin position="22"/>
        <end position="195"/>
    </location>
</feature>
<evidence type="ECO:0000313" key="4">
    <source>
        <dbReference type="Proteomes" id="UP000005207"/>
    </source>
</evidence>
<organism evidence="3 4">
    <name type="scientific">Oreochromis niloticus</name>
    <name type="common">Nile tilapia</name>
    <name type="synonym">Tilapia nilotica</name>
    <dbReference type="NCBI Taxonomy" id="8128"/>
    <lineage>
        <taxon>Eukaryota</taxon>
        <taxon>Metazoa</taxon>
        <taxon>Chordata</taxon>
        <taxon>Craniata</taxon>
        <taxon>Vertebrata</taxon>
        <taxon>Euteleostomi</taxon>
        <taxon>Actinopterygii</taxon>
        <taxon>Neopterygii</taxon>
        <taxon>Teleostei</taxon>
        <taxon>Neoteleostei</taxon>
        <taxon>Acanthomorphata</taxon>
        <taxon>Ovalentaria</taxon>
        <taxon>Cichlomorphae</taxon>
        <taxon>Cichliformes</taxon>
        <taxon>Cichlidae</taxon>
        <taxon>African cichlids</taxon>
        <taxon>Pseudocrenilabrinae</taxon>
        <taxon>Oreochromini</taxon>
        <taxon>Oreochromis</taxon>
    </lineage>
</organism>